<dbReference type="PANTHER" id="PTHR37297:SF1">
    <property type="entry name" value="PROTEIN NRDI"/>
    <property type="match status" value="1"/>
</dbReference>
<dbReference type="SUPFAM" id="SSF52218">
    <property type="entry name" value="Flavoproteins"/>
    <property type="match status" value="1"/>
</dbReference>
<dbReference type="HAMAP" id="MF_00128">
    <property type="entry name" value="NrdI"/>
    <property type="match status" value="1"/>
</dbReference>
<gene>
    <name evidence="4 7" type="primary">nrdI</name>
    <name evidence="5" type="ORF">AVW13_06475</name>
    <name evidence="6" type="ORF">B8X04_08775</name>
    <name evidence="7" type="ORF">I6G59_17005</name>
    <name evidence="8" type="ORF">NCTC12391_02317</name>
</gene>
<dbReference type="STRING" id="33889.AVW13_06475"/>
<dbReference type="EMBL" id="LQQR01000006">
    <property type="protein sequence ID" value="KZE23006.1"/>
    <property type="molecule type" value="Genomic_DNA"/>
</dbReference>
<evidence type="ECO:0000256" key="4">
    <source>
        <dbReference type="HAMAP-Rule" id="MF_00128"/>
    </source>
</evidence>
<sequence length="137" mass="15043">MLVVYYSSSSEYTHRFVGKLDHPSRRLPLLTKDETLLVDEPFVLVTPTYGAGPNRGAVPKQVIKFLNIESNRRHLVGVIGAGNTNFGAEYCKAAIKVAAKCHVPLLYRVELLGTPEEVADVNLGLDKLCESSLKTAM</sequence>
<dbReference type="NCBIfam" id="TIGR00333">
    <property type="entry name" value="nrdI"/>
    <property type="match status" value="1"/>
</dbReference>
<dbReference type="EMBL" id="NCWY01000006">
    <property type="protein sequence ID" value="PAK95827.1"/>
    <property type="molecule type" value="Genomic_DNA"/>
</dbReference>
<accession>A0A161SA17</accession>
<evidence type="ECO:0000313" key="6">
    <source>
        <dbReference type="EMBL" id="PAK95827.1"/>
    </source>
</evidence>
<evidence type="ECO:0000313" key="10">
    <source>
        <dbReference type="Proteomes" id="UP000216867"/>
    </source>
</evidence>
<dbReference type="Proteomes" id="UP000594979">
    <property type="component" value="Chromosome"/>
</dbReference>
<reference evidence="5" key="2">
    <citation type="submission" date="2016-01" db="EMBL/GenBank/DDBJ databases">
        <authorList>
            <person name="Hong K.W."/>
        </authorList>
    </citation>
    <scope>NUCLEOTIDE SEQUENCE</scope>
    <source>
        <strain evidence="5">M40</strain>
    </source>
</reference>
<dbReference type="InterPro" id="IPR029039">
    <property type="entry name" value="Flavoprotein-like_sf"/>
</dbReference>
<evidence type="ECO:0000313" key="9">
    <source>
        <dbReference type="Proteomes" id="UP000076612"/>
    </source>
</evidence>
<dbReference type="RefSeq" id="WP_009379509.1">
    <property type="nucleotide sequence ID" value="NZ_CAACXN010000015.1"/>
</dbReference>
<dbReference type="Pfam" id="PF07972">
    <property type="entry name" value="Flavodoxin_NdrI"/>
    <property type="match status" value="1"/>
</dbReference>
<reference evidence="9" key="1">
    <citation type="submission" date="2016-01" db="EMBL/GenBank/DDBJ databases">
        <title>Draft genome of Chromobacterium sp. F49.</title>
        <authorList>
            <person name="Hong K.W."/>
        </authorList>
    </citation>
    <scope>NUCLEOTIDE SEQUENCE [LARGE SCALE GENOMIC DNA]</scope>
    <source>
        <strain evidence="9">M40</strain>
    </source>
</reference>
<dbReference type="KEGG" id="bcau:I6G59_17005"/>
<evidence type="ECO:0000313" key="11">
    <source>
        <dbReference type="Proteomes" id="UP000386281"/>
    </source>
</evidence>
<evidence type="ECO:0000256" key="2">
    <source>
        <dbReference type="ARBA" id="ARBA00009942"/>
    </source>
</evidence>
<organism evidence="5 9">
    <name type="scientific">Brevibacterium casei</name>
    <dbReference type="NCBI Taxonomy" id="33889"/>
    <lineage>
        <taxon>Bacteria</taxon>
        <taxon>Bacillati</taxon>
        <taxon>Actinomycetota</taxon>
        <taxon>Actinomycetes</taxon>
        <taxon>Micrococcales</taxon>
        <taxon>Brevibacteriaceae</taxon>
        <taxon>Brevibacterium</taxon>
    </lineage>
</organism>
<protein>
    <recommendedName>
        <fullName evidence="3 4">Protein NrdI</fullName>
    </recommendedName>
</protein>
<evidence type="ECO:0000256" key="3">
    <source>
        <dbReference type="ARBA" id="ARBA00020129"/>
    </source>
</evidence>
<evidence type="ECO:0000313" key="8">
    <source>
        <dbReference type="EMBL" id="VEW14158.1"/>
    </source>
</evidence>
<dbReference type="AlphaFoldDB" id="A0A161SA17"/>
<reference evidence="8 11" key="4">
    <citation type="submission" date="2019-02" db="EMBL/GenBank/DDBJ databases">
        <authorList>
            <consortium name="Pathogen Informatics"/>
        </authorList>
    </citation>
    <scope>NUCLEOTIDE SEQUENCE [LARGE SCALE GENOMIC DNA]</scope>
    <source>
        <strain evidence="8 11">3012STDY7078520</strain>
    </source>
</reference>
<dbReference type="PIRSF" id="PIRSF005087">
    <property type="entry name" value="NrdI"/>
    <property type="match status" value="1"/>
</dbReference>
<reference evidence="6 10" key="3">
    <citation type="submission" date="2017-04" db="EMBL/GenBank/DDBJ databases">
        <title>Kefir bacterial isolates.</title>
        <authorList>
            <person name="Kim Y."/>
            <person name="Blasche S."/>
            <person name="Patil K.R."/>
        </authorList>
    </citation>
    <scope>NUCLEOTIDE SEQUENCE [LARGE SCALE GENOMIC DNA]</scope>
    <source>
        <strain evidence="6 10">OG2</strain>
    </source>
</reference>
<comment type="function">
    <text evidence="1 4">Probably involved in ribonucleotide reductase function.</text>
</comment>
<dbReference type="Proteomes" id="UP000386281">
    <property type="component" value="Unassembled WGS sequence"/>
</dbReference>
<dbReference type="EMBL" id="CP065682">
    <property type="protein sequence ID" value="QPS33597.1"/>
    <property type="molecule type" value="Genomic_DNA"/>
</dbReference>
<evidence type="ECO:0000313" key="12">
    <source>
        <dbReference type="Proteomes" id="UP000594979"/>
    </source>
</evidence>
<evidence type="ECO:0000313" key="5">
    <source>
        <dbReference type="EMBL" id="KZE23006.1"/>
    </source>
</evidence>
<evidence type="ECO:0000313" key="7">
    <source>
        <dbReference type="EMBL" id="QPS33597.1"/>
    </source>
</evidence>
<name>A0A161SA17_9MICO</name>
<dbReference type="InterPro" id="IPR004465">
    <property type="entry name" value="RNR_NrdI"/>
</dbReference>
<dbReference type="Proteomes" id="UP000216867">
    <property type="component" value="Unassembled WGS sequence"/>
</dbReference>
<proteinExistence type="inferred from homology"/>
<dbReference type="GO" id="GO:0010181">
    <property type="term" value="F:FMN binding"/>
    <property type="evidence" value="ECO:0007669"/>
    <property type="project" value="InterPro"/>
</dbReference>
<comment type="similarity">
    <text evidence="2 4">Belongs to the NrdI family.</text>
</comment>
<dbReference type="PANTHER" id="PTHR37297">
    <property type="entry name" value="PROTEIN NRDI"/>
    <property type="match status" value="1"/>
</dbReference>
<dbReference type="EMBL" id="CAACXN010000015">
    <property type="protein sequence ID" value="VEW14158.1"/>
    <property type="molecule type" value="Genomic_DNA"/>
</dbReference>
<dbReference type="Proteomes" id="UP000076612">
    <property type="component" value="Unassembled WGS sequence"/>
</dbReference>
<dbReference type="GeneID" id="99773609"/>
<evidence type="ECO:0000256" key="1">
    <source>
        <dbReference type="ARBA" id="ARBA00003999"/>
    </source>
</evidence>
<dbReference type="InterPro" id="IPR020852">
    <property type="entry name" value="RNR_Ib_NrdI_bac"/>
</dbReference>
<dbReference type="Gene3D" id="3.40.50.360">
    <property type="match status" value="1"/>
</dbReference>
<reference evidence="7 12" key="5">
    <citation type="submission" date="2020-12" db="EMBL/GenBank/DDBJ databases">
        <title>FDA dAtabase for Regulatory Grade micrObial Sequences (FDA-ARGOS): Supporting development and validation of Infectious Disease Dx tests.</title>
        <authorList>
            <person name="Sproer C."/>
            <person name="Gronow S."/>
            <person name="Severitt S."/>
            <person name="Schroder I."/>
            <person name="Tallon L."/>
            <person name="Sadzewicz L."/>
            <person name="Zhao X."/>
            <person name="Boylan J."/>
            <person name="Ott S."/>
            <person name="Bowen H."/>
            <person name="Vavikolanu K."/>
            <person name="Mehta A."/>
            <person name="Aluvathingal J."/>
            <person name="Nadendla S."/>
            <person name="Lowell S."/>
            <person name="Myers T."/>
            <person name="Yan Y."/>
            <person name="Sichtig H."/>
        </authorList>
    </citation>
    <scope>NUCLEOTIDE SEQUENCE [LARGE SCALE GENOMIC DNA]</scope>
    <source>
        <strain evidence="7 12">FDAARGOS_902</strain>
    </source>
</reference>